<dbReference type="OrthoDB" id="9805728at2"/>
<reference evidence="3 4" key="1">
    <citation type="submission" date="2018-11" db="EMBL/GenBank/DDBJ databases">
        <title>Parancylomarina longa gen. nov., sp. nov., isolated from sediments of southern Okinawa.</title>
        <authorList>
            <person name="Fu T."/>
        </authorList>
    </citation>
    <scope>NUCLEOTIDE SEQUENCE [LARGE SCALE GENOMIC DNA]</scope>
    <source>
        <strain evidence="3 4">T3-2 S1-C</strain>
    </source>
</reference>
<evidence type="ECO:0000259" key="2">
    <source>
        <dbReference type="SMART" id="SM00849"/>
    </source>
</evidence>
<gene>
    <name evidence="3" type="ORF">DLK05_05795</name>
</gene>
<proteinExistence type="predicted"/>
<keyword evidence="1 3" id="KW-0378">Hydrolase</keyword>
<evidence type="ECO:0000313" key="4">
    <source>
        <dbReference type="Proteomes" id="UP000282985"/>
    </source>
</evidence>
<keyword evidence="4" id="KW-1185">Reference proteome</keyword>
<accession>A0A434AWW9</accession>
<dbReference type="SUPFAM" id="SSF56281">
    <property type="entry name" value="Metallo-hydrolase/oxidoreductase"/>
    <property type="match status" value="1"/>
</dbReference>
<dbReference type="RefSeq" id="WP_127343047.1">
    <property type="nucleotide sequence ID" value="NZ_RJJX01000005.1"/>
</dbReference>
<dbReference type="Gene3D" id="3.60.15.10">
    <property type="entry name" value="Ribonuclease Z/Hydroxyacylglutathione hydrolase-like"/>
    <property type="match status" value="1"/>
</dbReference>
<feature type="domain" description="Metallo-beta-lactamase" evidence="2">
    <location>
        <begin position="7"/>
        <end position="216"/>
    </location>
</feature>
<evidence type="ECO:0000313" key="3">
    <source>
        <dbReference type="EMBL" id="RUT78992.1"/>
    </source>
</evidence>
<dbReference type="PANTHER" id="PTHR43546:SF9">
    <property type="entry name" value="L-ASCORBATE-6-PHOSPHATE LACTONASE ULAG-RELATED"/>
    <property type="match status" value="1"/>
</dbReference>
<dbReference type="SMART" id="SM00849">
    <property type="entry name" value="Lactamase_B"/>
    <property type="match status" value="1"/>
</dbReference>
<protein>
    <submittedName>
        <fullName evidence="3">MBL fold metallo-hydrolase</fullName>
    </submittedName>
</protein>
<organism evidence="3 4">
    <name type="scientific">Ancylomarina longa</name>
    <dbReference type="NCBI Taxonomy" id="2487017"/>
    <lineage>
        <taxon>Bacteria</taxon>
        <taxon>Pseudomonadati</taxon>
        <taxon>Bacteroidota</taxon>
        <taxon>Bacteroidia</taxon>
        <taxon>Marinilabiliales</taxon>
        <taxon>Marinifilaceae</taxon>
        <taxon>Ancylomarina</taxon>
    </lineage>
</organism>
<dbReference type="Pfam" id="PF12706">
    <property type="entry name" value="Lactamase_B_2"/>
    <property type="match status" value="1"/>
</dbReference>
<dbReference type="AlphaFoldDB" id="A0A434AWW9"/>
<dbReference type="PANTHER" id="PTHR43546">
    <property type="entry name" value="UPF0173 METAL-DEPENDENT HYDROLASE MJ1163-RELATED"/>
    <property type="match status" value="1"/>
</dbReference>
<dbReference type="InterPro" id="IPR036866">
    <property type="entry name" value="RibonucZ/Hydroxyglut_hydro"/>
</dbReference>
<dbReference type="EMBL" id="RJJX01000005">
    <property type="protein sequence ID" value="RUT78992.1"/>
    <property type="molecule type" value="Genomic_DNA"/>
</dbReference>
<name>A0A434AWW9_9BACT</name>
<sequence>MKIHHLRSATFVIESNNNFILVDPMLGKKGSIPPFAFFRHKPRKNPYVSMPANSTDILSKVTHAVITHLHPDHLDAKGYEFLKNKNIPVTCNQLDKKKLIKKGLNVVSSLEYQKPTDFLKGKIIGIPARHGYGFIAKPMGNVMGFYIELPDEPSIYISSDTIYTNDVENTLVDLKPDISVLAAGSAQFDIGGPLLMNIADIAKFITNAPNKVYANHMEAVNHCPTDRNKLKQLVAKLSAVEKVIIPGDGESFELKS</sequence>
<evidence type="ECO:0000256" key="1">
    <source>
        <dbReference type="ARBA" id="ARBA00022801"/>
    </source>
</evidence>
<dbReference type="InterPro" id="IPR050114">
    <property type="entry name" value="UPF0173_UPF0282_UlaG_hydrolase"/>
</dbReference>
<dbReference type="GO" id="GO:0016787">
    <property type="term" value="F:hydrolase activity"/>
    <property type="evidence" value="ECO:0007669"/>
    <property type="project" value="UniProtKB-KW"/>
</dbReference>
<comment type="caution">
    <text evidence="3">The sequence shown here is derived from an EMBL/GenBank/DDBJ whole genome shotgun (WGS) entry which is preliminary data.</text>
</comment>
<dbReference type="Proteomes" id="UP000282985">
    <property type="component" value="Unassembled WGS sequence"/>
</dbReference>
<dbReference type="InterPro" id="IPR001279">
    <property type="entry name" value="Metallo-B-lactamas"/>
</dbReference>